<dbReference type="Proteomes" id="UP001476798">
    <property type="component" value="Unassembled WGS sequence"/>
</dbReference>
<dbReference type="InterPro" id="IPR039867">
    <property type="entry name" value="Furry/Tao3/Mor2"/>
</dbReference>
<proteinExistence type="predicted"/>
<feature type="region of interest" description="Disordered" evidence="1">
    <location>
        <begin position="14"/>
        <end position="35"/>
    </location>
</feature>
<dbReference type="PANTHER" id="PTHR12295">
    <property type="entry name" value="FURRY-RELATED"/>
    <property type="match status" value="1"/>
</dbReference>
<keyword evidence="4" id="KW-1185">Reference proteome</keyword>
<sequence>VVFSSCGELDLIEHQPSLASSDEGTRELETMDDTTSEQQFRVFKDFDFLDVELEDGETVSVSPTPEISGTDTSSAAFDATSANSIPLGSKNPIFEVQLSEDSKQRVNKGFRVPHCAMTQRRPGEVTSASSSRTQMAPARFTHFKCFRHCFRTIWPNDIFGSHSEDEIQTLLNIYFRHQTLGQTGTFALVGLRQDLTEISLKLMELNCETRDMIRRAQGYKAITAFLPDSRTSGSTL</sequence>
<evidence type="ECO:0000259" key="2">
    <source>
        <dbReference type="Pfam" id="PF19421"/>
    </source>
</evidence>
<dbReference type="Pfam" id="PF19421">
    <property type="entry name" value="Fry_C"/>
    <property type="match status" value="2"/>
</dbReference>
<reference evidence="3 4" key="1">
    <citation type="submission" date="2021-06" db="EMBL/GenBank/DDBJ databases">
        <authorList>
            <person name="Palmer J.M."/>
        </authorList>
    </citation>
    <scope>NUCLEOTIDE SEQUENCE [LARGE SCALE GENOMIC DNA]</scope>
    <source>
        <strain evidence="3 4">GA_2019</strain>
        <tissue evidence="3">Muscle</tissue>
    </source>
</reference>
<feature type="domain" description="Protein furry C-terminal" evidence="2">
    <location>
        <begin position="149"/>
        <end position="236"/>
    </location>
</feature>
<comment type="caution">
    <text evidence="3">The sequence shown here is derived from an EMBL/GenBank/DDBJ whole genome shotgun (WGS) entry which is preliminary data.</text>
</comment>
<evidence type="ECO:0000313" key="3">
    <source>
        <dbReference type="EMBL" id="MEQ2174151.1"/>
    </source>
</evidence>
<dbReference type="InterPro" id="IPR045842">
    <property type="entry name" value="Fry_C"/>
</dbReference>
<gene>
    <name evidence="3" type="ORF">GOODEAATRI_004800</name>
</gene>
<organism evidence="3 4">
    <name type="scientific">Goodea atripinnis</name>
    <dbReference type="NCBI Taxonomy" id="208336"/>
    <lineage>
        <taxon>Eukaryota</taxon>
        <taxon>Metazoa</taxon>
        <taxon>Chordata</taxon>
        <taxon>Craniata</taxon>
        <taxon>Vertebrata</taxon>
        <taxon>Euteleostomi</taxon>
        <taxon>Actinopterygii</taxon>
        <taxon>Neopterygii</taxon>
        <taxon>Teleostei</taxon>
        <taxon>Neoteleostei</taxon>
        <taxon>Acanthomorphata</taxon>
        <taxon>Ovalentaria</taxon>
        <taxon>Atherinomorphae</taxon>
        <taxon>Cyprinodontiformes</taxon>
        <taxon>Goodeidae</taxon>
        <taxon>Goodea</taxon>
    </lineage>
</organism>
<feature type="domain" description="Protein furry C-terminal" evidence="2">
    <location>
        <begin position="1"/>
        <end position="59"/>
    </location>
</feature>
<dbReference type="PANTHER" id="PTHR12295:SF29">
    <property type="entry name" value="PROTEIN FURRY HOMOLOG"/>
    <property type="match status" value="1"/>
</dbReference>
<accession>A0ABV0NRV7</accession>
<feature type="non-terminal residue" evidence="3">
    <location>
        <position position="1"/>
    </location>
</feature>
<dbReference type="EMBL" id="JAHRIO010050182">
    <property type="protein sequence ID" value="MEQ2174151.1"/>
    <property type="molecule type" value="Genomic_DNA"/>
</dbReference>
<evidence type="ECO:0000256" key="1">
    <source>
        <dbReference type="SAM" id="MobiDB-lite"/>
    </source>
</evidence>
<name>A0ABV0NRV7_9TELE</name>
<protein>
    <recommendedName>
        <fullName evidence="2">Protein furry C-terminal domain-containing protein</fullName>
    </recommendedName>
</protein>
<evidence type="ECO:0000313" key="4">
    <source>
        <dbReference type="Proteomes" id="UP001476798"/>
    </source>
</evidence>